<evidence type="ECO:0000313" key="1">
    <source>
        <dbReference type="EMBL" id="RMX68191.1"/>
    </source>
</evidence>
<keyword evidence="2" id="KW-1185">Reference proteome</keyword>
<comment type="caution">
    <text evidence="1">The sequence shown here is derived from an EMBL/GenBank/DDBJ whole genome shotgun (WGS) entry which is preliminary data.</text>
</comment>
<evidence type="ECO:0000313" key="2">
    <source>
        <dbReference type="Proteomes" id="UP000282087"/>
    </source>
</evidence>
<proteinExistence type="predicted"/>
<dbReference type="EMBL" id="QLLG01000096">
    <property type="protein sequence ID" value="RMX68191.1"/>
    <property type="molecule type" value="Genomic_DNA"/>
</dbReference>
<dbReference type="VEuPathDB" id="FungiDB:DD237_007810"/>
<dbReference type="AlphaFoldDB" id="A0A3M6VQ79"/>
<sequence length="85" mass="9552">MLMKSCLKHFAGITTNNYIDVLCTGEVEYGCCLATLDEITHPRFQIVPQNVQASPNLAASKAESYFLSKHTSAWYKLRSPVQSKR</sequence>
<accession>A0A3M6VQ79</accession>
<protein>
    <submittedName>
        <fullName evidence="1">Uncharacterized protein</fullName>
    </submittedName>
</protein>
<reference evidence="1 2" key="1">
    <citation type="submission" date="2018-06" db="EMBL/GenBank/DDBJ databases">
        <title>Comparative genomics of downy mildews reveals potential adaptations to biotrophy.</title>
        <authorList>
            <person name="Fletcher K."/>
            <person name="Klosterman S.J."/>
            <person name="Derevnina L."/>
            <person name="Martin F."/>
            <person name="Koike S."/>
            <person name="Reyes Chin-Wo S."/>
            <person name="Mou B."/>
            <person name="Michelmore R."/>
        </authorList>
    </citation>
    <scope>NUCLEOTIDE SEQUENCE [LARGE SCALE GENOMIC DNA]</scope>
    <source>
        <strain evidence="1 2">R14</strain>
    </source>
</reference>
<dbReference type="Proteomes" id="UP000282087">
    <property type="component" value="Unassembled WGS sequence"/>
</dbReference>
<name>A0A3M6VQ79_9STRA</name>
<gene>
    <name evidence="1" type="ORF">DD238_007138</name>
</gene>
<organism evidence="1 2">
    <name type="scientific">Peronospora effusa</name>
    <dbReference type="NCBI Taxonomy" id="542832"/>
    <lineage>
        <taxon>Eukaryota</taxon>
        <taxon>Sar</taxon>
        <taxon>Stramenopiles</taxon>
        <taxon>Oomycota</taxon>
        <taxon>Peronosporomycetes</taxon>
        <taxon>Peronosporales</taxon>
        <taxon>Peronosporaceae</taxon>
        <taxon>Peronospora</taxon>
    </lineage>
</organism>